<evidence type="ECO:0000256" key="5">
    <source>
        <dbReference type="ARBA" id="ARBA00022630"/>
    </source>
</evidence>
<dbReference type="Gene3D" id="3.20.20.70">
    <property type="entry name" value="Aldolase class I"/>
    <property type="match status" value="1"/>
</dbReference>
<keyword evidence="6 11" id="KW-0288">FMN</keyword>
<feature type="compositionally biased region" description="Low complexity" evidence="12">
    <location>
        <begin position="465"/>
        <end position="497"/>
    </location>
</feature>
<accession>A0A8J7CQB6</accession>
<dbReference type="PROSITE" id="PS00912">
    <property type="entry name" value="DHODEHASE_2"/>
    <property type="match status" value="1"/>
</dbReference>
<dbReference type="GO" id="GO:0006207">
    <property type="term" value="P:'de novo' pyrimidine nucleobase biosynthetic process"/>
    <property type="evidence" value="ECO:0007669"/>
    <property type="project" value="UniProtKB-UniRule"/>
</dbReference>
<feature type="binding site" evidence="11">
    <location>
        <position position="233"/>
    </location>
    <ligand>
        <name>FMN</name>
        <dbReference type="ChEBI" id="CHEBI:58210"/>
    </ligand>
</feature>
<dbReference type="GO" id="GO:0044205">
    <property type="term" value="P:'de novo' UMP biosynthetic process"/>
    <property type="evidence" value="ECO:0007669"/>
    <property type="project" value="UniProtKB-UniRule"/>
</dbReference>
<feature type="active site" description="Nucleophile" evidence="11">
    <location>
        <position position="191"/>
    </location>
</feature>
<keyword evidence="5 11" id="KW-0285">Flavoprotein</keyword>
<feature type="region of interest" description="Disordered" evidence="12">
    <location>
        <begin position="395"/>
        <end position="518"/>
    </location>
</feature>
<evidence type="ECO:0000256" key="2">
    <source>
        <dbReference type="ARBA" id="ARBA00004370"/>
    </source>
</evidence>
<dbReference type="UniPathway" id="UPA00070">
    <property type="reaction ID" value="UER00946"/>
</dbReference>
<gene>
    <name evidence="11" type="primary">pyrD</name>
    <name evidence="14" type="ORF">IHV25_03205</name>
</gene>
<reference evidence="14" key="1">
    <citation type="submission" date="2020-10" db="EMBL/GenBank/DDBJ databases">
        <title>Genome sequence of the unusual species of purple photosynthetic bacteria, Phaeovibrio sulfidiphilus DSM 23193, type strain.</title>
        <authorList>
            <person name="Kyndt J.A."/>
            <person name="Meyer T.E."/>
        </authorList>
    </citation>
    <scope>NUCLEOTIDE SEQUENCE</scope>
    <source>
        <strain evidence="14">DSM 23193</strain>
    </source>
</reference>
<feature type="binding site" evidence="11">
    <location>
        <begin position="129"/>
        <end position="133"/>
    </location>
    <ligand>
        <name>substrate</name>
    </ligand>
</feature>
<dbReference type="InterPro" id="IPR005719">
    <property type="entry name" value="Dihydroorotate_DH_2"/>
</dbReference>
<feature type="binding site" evidence="11">
    <location>
        <position position="157"/>
    </location>
    <ligand>
        <name>FMN</name>
        <dbReference type="ChEBI" id="CHEBI:58210"/>
    </ligand>
</feature>
<evidence type="ECO:0000256" key="6">
    <source>
        <dbReference type="ARBA" id="ARBA00022643"/>
    </source>
</evidence>
<dbReference type="GO" id="GO:0106430">
    <property type="term" value="F:dihydroorotate dehydrogenase (quinone) activity"/>
    <property type="evidence" value="ECO:0007669"/>
    <property type="project" value="UniProtKB-EC"/>
</dbReference>
<dbReference type="SUPFAM" id="SSF51395">
    <property type="entry name" value="FMN-linked oxidoreductases"/>
    <property type="match status" value="1"/>
</dbReference>
<feature type="compositionally biased region" description="Low complexity" evidence="12">
    <location>
        <begin position="408"/>
        <end position="433"/>
    </location>
</feature>
<keyword evidence="11" id="KW-1003">Cell membrane</keyword>
<evidence type="ECO:0000256" key="4">
    <source>
        <dbReference type="ARBA" id="ARBA00005359"/>
    </source>
</evidence>
<evidence type="ECO:0000256" key="9">
    <source>
        <dbReference type="ARBA" id="ARBA00023136"/>
    </source>
</evidence>
<evidence type="ECO:0000313" key="14">
    <source>
        <dbReference type="EMBL" id="MBE1236660.1"/>
    </source>
</evidence>
<dbReference type="NCBIfam" id="NF003652">
    <property type="entry name" value="PRK05286.2-5"/>
    <property type="match status" value="1"/>
</dbReference>
<evidence type="ECO:0000256" key="8">
    <source>
        <dbReference type="ARBA" id="ARBA00023002"/>
    </source>
</evidence>
<feature type="binding site" evidence="11">
    <location>
        <position position="298"/>
    </location>
    <ligand>
        <name>FMN</name>
        <dbReference type="ChEBI" id="CHEBI:58210"/>
    </ligand>
</feature>
<dbReference type="GO" id="GO:0005737">
    <property type="term" value="C:cytoplasm"/>
    <property type="evidence" value="ECO:0007669"/>
    <property type="project" value="InterPro"/>
</dbReference>
<comment type="catalytic activity">
    <reaction evidence="10 11">
        <text>(S)-dihydroorotate + a quinone = orotate + a quinol</text>
        <dbReference type="Rhea" id="RHEA:30187"/>
        <dbReference type="ChEBI" id="CHEBI:24646"/>
        <dbReference type="ChEBI" id="CHEBI:30839"/>
        <dbReference type="ChEBI" id="CHEBI:30864"/>
        <dbReference type="ChEBI" id="CHEBI:132124"/>
        <dbReference type="EC" id="1.3.5.2"/>
    </reaction>
</comment>
<feature type="binding site" evidence="11">
    <location>
        <position position="188"/>
    </location>
    <ligand>
        <name>FMN</name>
        <dbReference type="ChEBI" id="CHEBI:58210"/>
    </ligand>
</feature>
<comment type="subcellular location">
    <subcellularLocation>
        <location evidence="11">Cell membrane</location>
        <topology evidence="11">Peripheral membrane protein</topology>
    </subcellularLocation>
    <subcellularLocation>
        <location evidence="2">Membrane</location>
    </subcellularLocation>
</comment>
<dbReference type="Pfam" id="PF01180">
    <property type="entry name" value="DHO_dh"/>
    <property type="match status" value="1"/>
</dbReference>
<comment type="caution">
    <text evidence="14">The sequence shown here is derived from an EMBL/GenBank/DDBJ whole genome shotgun (WGS) entry which is preliminary data.</text>
</comment>
<comment type="cofactor">
    <cofactor evidence="11">
        <name>FMN</name>
        <dbReference type="ChEBI" id="CHEBI:58210"/>
    </cofactor>
    <text evidence="11">Binds 1 FMN per subunit.</text>
</comment>
<sequence length="518" mass="53493">MSSPKSSPIASSNASSKAPPTWYSRLWPLVRRLDPETVHRLTFAALSTGLFARAPARMDDPILETTVWGRAFPNPVGLAAGLDKDARAFDTFLGLGFGFVEVGTVTPRPQPGNPRPRLFRLLEDRAIINRMGFNNAGMDAMAVRLRSRKVPGLVGVNLGKNKETEDAAADYEKAILRLAAFADYLVMNVSSPNTPGLRALQGRESLVTLVRRAREALDRAFPAGAGRPPLLLKIAPDLTDEDLRDIAAVALGEDGTGVPGSGGSATPLLDGLICTNTTIERPASLKSPQASQGGGLSGEPLKERSLEVLRTMYRLTRGRVPLVGVGGISSGEDAYRRIRAGASLIQVYSALIYEGPPLIERIKTDLGRCLRADGFTRLEDAVGADVPLDVLESPAPRGAPAVADGSSAPAVADGSTAPAAPAAPEATVTPSTTDVPAAPKAPVTTGDTPAATPDRAPASGETEPGAGETRTGAAKTAAANAGKTGKAGGAAANTGAAKAKKGSARKTTPGSGSKKPRS</sequence>
<keyword evidence="15" id="KW-1185">Reference proteome</keyword>
<feature type="binding site" evidence="11">
    <location>
        <position position="327"/>
    </location>
    <ligand>
        <name>FMN</name>
        <dbReference type="ChEBI" id="CHEBI:58210"/>
    </ligand>
</feature>
<dbReference type="PROSITE" id="PS00911">
    <property type="entry name" value="DHODEHASE_1"/>
    <property type="match status" value="1"/>
</dbReference>
<dbReference type="CDD" id="cd04738">
    <property type="entry name" value="DHOD_2_like"/>
    <property type="match status" value="1"/>
</dbReference>
<evidence type="ECO:0000256" key="1">
    <source>
        <dbReference type="ARBA" id="ARBA00003125"/>
    </source>
</evidence>
<keyword evidence="9 11" id="KW-0472">Membrane</keyword>
<organism evidence="14 15">
    <name type="scientific">Phaeovibrio sulfidiphilus</name>
    <dbReference type="NCBI Taxonomy" id="1220600"/>
    <lineage>
        <taxon>Bacteria</taxon>
        <taxon>Pseudomonadati</taxon>
        <taxon>Pseudomonadota</taxon>
        <taxon>Alphaproteobacteria</taxon>
        <taxon>Rhodospirillales</taxon>
        <taxon>Rhodospirillaceae</taxon>
        <taxon>Phaeovibrio</taxon>
    </lineage>
</organism>
<keyword evidence="8 11" id="KW-0560">Oxidoreductase</keyword>
<evidence type="ECO:0000256" key="12">
    <source>
        <dbReference type="SAM" id="MobiDB-lite"/>
    </source>
</evidence>
<dbReference type="PANTHER" id="PTHR48109">
    <property type="entry name" value="DIHYDROOROTATE DEHYDROGENASE (QUINONE), MITOCHONDRIAL-RELATED"/>
    <property type="match status" value="1"/>
</dbReference>
<feature type="binding site" evidence="11">
    <location>
        <position position="193"/>
    </location>
    <ligand>
        <name>substrate</name>
    </ligand>
</feature>
<feature type="binding site" evidence="11">
    <location>
        <begin position="80"/>
        <end position="84"/>
    </location>
    <ligand>
        <name>FMN</name>
        <dbReference type="ChEBI" id="CHEBI:58210"/>
    </ligand>
</feature>
<dbReference type="EMBL" id="JACZHT010000002">
    <property type="protein sequence ID" value="MBE1236660.1"/>
    <property type="molecule type" value="Genomic_DNA"/>
</dbReference>
<feature type="domain" description="Dihydroorotate dehydrogenase catalytic" evidence="13">
    <location>
        <begin position="63"/>
        <end position="369"/>
    </location>
</feature>
<evidence type="ECO:0000256" key="7">
    <source>
        <dbReference type="ARBA" id="ARBA00022975"/>
    </source>
</evidence>
<dbReference type="InterPro" id="IPR013785">
    <property type="entry name" value="Aldolase_TIM"/>
</dbReference>
<dbReference type="HAMAP" id="MF_00225">
    <property type="entry name" value="DHO_dh_type2"/>
    <property type="match status" value="1"/>
</dbReference>
<name>A0A8J7CQB6_9PROT</name>
<dbReference type="InterPro" id="IPR050074">
    <property type="entry name" value="DHO_dehydrogenase"/>
</dbReference>
<feature type="binding site" evidence="11">
    <location>
        <begin position="348"/>
        <end position="349"/>
    </location>
    <ligand>
        <name>FMN</name>
        <dbReference type="ChEBI" id="CHEBI:58210"/>
    </ligand>
</feature>
<dbReference type="PANTHER" id="PTHR48109:SF4">
    <property type="entry name" value="DIHYDROOROTATE DEHYDROGENASE (QUINONE), MITOCHONDRIAL"/>
    <property type="match status" value="1"/>
</dbReference>
<feature type="binding site" evidence="11">
    <location>
        <begin position="276"/>
        <end position="277"/>
    </location>
    <ligand>
        <name>substrate</name>
    </ligand>
</feature>
<dbReference type="InterPro" id="IPR005720">
    <property type="entry name" value="Dihydroorotate_DH_cat"/>
</dbReference>
<dbReference type="Proteomes" id="UP000631034">
    <property type="component" value="Unassembled WGS sequence"/>
</dbReference>
<evidence type="ECO:0000256" key="3">
    <source>
        <dbReference type="ARBA" id="ARBA00005161"/>
    </source>
</evidence>
<comment type="similarity">
    <text evidence="4 11">Belongs to the dihydroorotate dehydrogenase family. Type 2 subfamily.</text>
</comment>
<feature type="compositionally biased region" description="Low complexity" evidence="12">
    <location>
        <begin position="441"/>
        <end position="458"/>
    </location>
</feature>
<evidence type="ECO:0000313" key="15">
    <source>
        <dbReference type="Proteomes" id="UP000631034"/>
    </source>
</evidence>
<comment type="function">
    <text evidence="1 11">Catalyzes the conversion of dihydroorotate to orotate with quinone as electron acceptor.</text>
</comment>
<feature type="binding site" evidence="11">
    <location>
        <position position="275"/>
    </location>
    <ligand>
        <name>FMN</name>
        <dbReference type="ChEBI" id="CHEBI:58210"/>
    </ligand>
</feature>
<dbReference type="EC" id="1.3.5.2" evidence="11"/>
<dbReference type="GO" id="GO:0005886">
    <property type="term" value="C:plasma membrane"/>
    <property type="evidence" value="ECO:0007669"/>
    <property type="project" value="UniProtKB-SubCell"/>
</dbReference>
<dbReference type="NCBIfam" id="NF003645">
    <property type="entry name" value="PRK05286.1-2"/>
    <property type="match status" value="1"/>
</dbReference>
<dbReference type="AlphaFoldDB" id="A0A8J7CQB6"/>
<evidence type="ECO:0000256" key="10">
    <source>
        <dbReference type="ARBA" id="ARBA00048639"/>
    </source>
</evidence>
<dbReference type="NCBIfam" id="TIGR01036">
    <property type="entry name" value="pyrD_sub2"/>
    <property type="match status" value="1"/>
</dbReference>
<comment type="pathway">
    <text evidence="3 11">Pyrimidine metabolism; UMP biosynthesis via de novo pathway; orotate from (S)-dihydroorotate (quinone route): step 1/1.</text>
</comment>
<proteinExistence type="inferred from homology"/>
<feature type="binding site" evidence="11">
    <location>
        <position position="84"/>
    </location>
    <ligand>
        <name>substrate</name>
    </ligand>
</feature>
<comment type="subunit">
    <text evidence="11">Monomer.</text>
</comment>
<dbReference type="InterPro" id="IPR001295">
    <property type="entry name" value="Dihydroorotate_DH_CS"/>
</dbReference>
<keyword evidence="7 11" id="KW-0665">Pyrimidine biosynthesis</keyword>
<feature type="binding site" evidence="11">
    <location>
        <position position="104"/>
    </location>
    <ligand>
        <name>FMN</name>
        <dbReference type="ChEBI" id="CHEBI:58210"/>
    </ligand>
</feature>
<feature type="binding site" evidence="11">
    <location>
        <position position="188"/>
    </location>
    <ligand>
        <name>substrate</name>
    </ligand>
</feature>
<evidence type="ECO:0000256" key="11">
    <source>
        <dbReference type="HAMAP-Rule" id="MF_00225"/>
    </source>
</evidence>
<evidence type="ECO:0000259" key="13">
    <source>
        <dbReference type="Pfam" id="PF01180"/>
    </source>
</evidence>
<protein>
    <recommendedName>
        <fullName evidence="11">Dihydroorotate dehydrogenase (quinone)</fullName>
        <ecNumber evidence="11">1.3.5.2</ecNumber>
    </recommendedName>
    <alternativeName>
        <fullName evidence="11">DHOdehase</fullName>
        <shortName evidence="11">DHOD</shortName>
        <shortName evidence="11">DHODase</shortName>
    </alternativeName>
    <alternativeName>
        <fullName evidence="11">Dihydroorotate oxidase</fullName>
    </alternativeName>
</protein>